<sequence length="428" mass="46003">MTDLPTVSLIVVSEGRPASLSLCLMACRYLDHPRFELIVVADRPGLAAIDRLGLADRVKTAENPGQGISVARNTGLMLAAGEIVAFLDDDAVPEPTWLSRLAAPFSEADVSAAGGFVRGRNGISFQWRARWVDAQGGDHPLDVPEDAVSLHRGAPGRAIKTEGTNMAFRRAVLAAIGGFDPAYRYFLDETDVNMRLAQAGHVTAILPAAQVQHRFAAGARRTAARAPRALFDLGASSTLFMRKYAPADGLETALRTLARAQRARLLRHMVRGTLEPGDVGRLMDDLADGIAAGRAVPIAARPPLGAPGAPFRTFAADPPPQAVFLAGRTWQARRLHARAAELARAGVPVTLFLFGPSARYHRMRFARGGYWVQSGGLFGRSDRAMPLVTPWRFAARLAAERARLAPTRPCRPSAEKTGTALPFSEKNG</sequence>
<gene>
    <name evidence="5" type="ORF">Ga0609869_001382</name>
</gene>
<accession>A0ABV3XSI1</accession>
<dbReference type="Proteomes" id="UP001560019">
    <property type="component" value="Unassembled WGS sequence"/>
</dbReference>
<reference evidence="5 6" key="1">
    <citation type="submission" date="2024-06" db="EMBL/GenBank/DDBJ databases">
        <title>Genome of Rhodovulum iodosum, a marine photoferrotroph.</title>
        <authorList>
            <person name="Bianchini G."/>
            <person name="Nikeleit V."/>
            <person name="Kappler A."/>
            <person name="Bryce C."/>
            <person name="Sanchez-Baracaldo P."/>
        </authorList>
    </citation>
    <scope>NUCLEOTIDE SEQUENCE [LARGE SCALE GENOMIC DNA]</scope>
    <source>
        <strain evidence="5 6">UT/N1</strain>
    </source>
</reference>
<dbReference type="InterPro" id="IPR029044">
    <property type="entry name" value="Nucleotide-diphossugar_trans"/>
</dbReference>
<dbReference type="SUPFAM" id="SSF53448">
    <property type="entry name" value="Nucleotide-diphospho-sugar transferases"/>
    <property type="match status" value="1"/>
</dbReference>
<keyword evidence="6" id="KW-1185">Reference proteome</keyword>
<evidence type="ECO:0000313" key="5">
    <source>
        <dbReference type="EMBL" id="MEX5728029.1"/>
    </source>
</evidence>
<organism evidence="5 6">
    <name type="scientific">Rhodovulum iodosum</name>
    <dbReference type="NCBI Taxonomy" id="68291"/>
    <lineage>
        <taxon>Bacteria</taxon>
        <taxon>Pseudomonadati</taxon>
        <taxon>Pseudomonadota</taxon>
        <taxon>Alphaproteobacteria</taxon>
        <taxon>Rhodobacterales</taxon>
        <taxon>Paracoccaceae</taxon>
        <taxon>Rhodovulum</taxon>
    </lineage>
</organism>
<evidence type="ECO:0000256" key="1">
    <source>
        <dbReference type="ARBA" id="ARBA00006739"/>
    </source>
</evidence>
<dbReference type="Gene3D" id="3.90.550.10">
    <property type="entry name" value="Spore Coat Polysaccharide Biosynthesis Protein SpsA, Chain A"/>
    <property type="match status" value="1"/>
</dbReference>
<evidence type="ECO:0000256" key="3">
    <source>
        <dbReference type="ARBA" id="ARBA00022679"/>
    </source>
</evidence>
<dbReference type="Pfam" id="PF13641">
    <property type="entry name" value="Glyco_tranf_2_3"/>
    <property type="match status" value="1"/>
</dbReference>
<dbReference type="EMBL" id="JBEHHI010000001">
    <property type="protein sequence ID" value="MEX5728029.1"/>
    <property type="molecule type" value="Genomic_DNA"/>
</dbReference>
<proteinExistence type="inferred from homology"/>
<comment type="caution">
    <text evidence="5">The sequence shown here is derived from an EMBL/GenBank/DDBJ whole genome shotgun (WGS) entry which is preliminary data.</text>
</comment>
<keyword evidence="2" id="KW-0328">Glycosyltransferase</keyword>
<evidence type="ECO:0000256" key="2">
    <source>
        <dbReference type="ARBA" id="ARBA00022676"/>
    </source>
</evidence>
<comment type="similarity">
    <text evidence="1">Belongs to the glycosyltransferase 2 family.</text>
</comment>
<dbReference type="RefSeq" id="WP_125408391.1">
    <property type="nucleotide sequence ID" value="NZ_JBEHHI010000001.1"/>
</dbReference>
<evidence type="ECO:0000313" key="6">
    <source>
        <dbReference type="Proteomes" id="UP001560019"/>
    </source>
</evidence>
<dbReference type="CDD" id="cd00761">
    <property type="entry name" value="Glyco_tranf_GTA_type"/>
    <property type="match status" value="1"/>
</dbReference>
<dbReference type="PANTHER" id="PTHR43179:SF12">
    <property type="entry name" value="GALACTOFURANOSYLTRANSFERASE GLFT2"/>
    <property type="match status" value="1"/>
</dbReference>
<feature type="region of interest" description="Disordered" evidence="4">
    <location>
        <begin position="405"/>
        <end position="428"/>
    </location>
</feature>
<keyword evidence="3" id="KW-0808">Transferase</keyword>
<dbReference type="PANTHER" id="PTHR43179">
    <property type="entry name" value="RHAMNOSYLTRANSFERASE WBBL"/>
    <property type="match status" value="1"/>
</dbReference>
<evidence type="ECO:0000256" key="4">
    <source>
        <dbReference type="SAM" id="MobiDB-lite"/>
    </source>
</evidence>
<protein>
    <submittedName>
        <fullName evidence="5">GT2 family glycosyltransferase</fullName>
    </submittedName>
</protein>
<name>A0ABV3XSI1_9RHOB</name>